<dbReference type="OrthoDB" id="850138at2"/>
<evidence type="ECO:0000313" key="3">
    <source>
        <dbReference type="Proteomes" id="UP000317646"/>
    </source>
</evidence>
<organism evidence="2 3">
    <name type="scientific">Hymenobacter nivis</name>
    <dbReference type="NCBI Taxonomy" id="1850093"/>
    <lineage>
        <taxon>Bacteria</taxon>
        <taxon>Pseudomonadati</taxon>
        <taxon>Bacteroidota</taxon>
        <taxon>Cytophagia</taxon>
        <taxon>Cytophagales</taxon>
        <taxon>Hymenobacteraceae</taxon>
        <taxon>Hymenobacter</taxon>
    </lineage>
</organism>
<gene>
    <name evidence="2" type="ORF">EAH73_06420</name>
</gene>
<dbReference type="RefSeq" id="WP_140465659.1">
    <property type="nucleotide sequence ID" value="NZ_RCYZ01000002.1"/>
</dbReference>
<dbReference type="EMBL" id="RCYZ01000002">
    <property type="protein sequence ID" value="TPG67354.1"/>
    <property type="molecule type" value="Genomic_DNA"/>
</dbReference>
<name>A0A502GZU4_9BACT</name>
<evidence type="ECO:0000313" key="2">
    <source>
        <dbReference type="EMBL" id="TPG67354.1"/>
    </source>
</evidence>
<keyword evidence="1" id="KW-0732">Signal</keyword>
<proteinExistence type="predicted"/>
<evidence type="ECO:0000256" key="1">
    <source>
        <dbReference type="SAM" id="SignalP"/>
    </source>
</evidence>
<accession>A0A502GZU4</accession>
<feature type="chain" id="PRO_5021391978" description="Auto-transporter adhesin head GIN domain-containing protein" evidence="1">
    <location>
        <begin position="24"/>
        <end position="239"/>
    </location>
</feature>
<dbReference type="Proteomes" id="UP000317646">
    <property type="component" value="Unassembled WGS sequence"/>
</dbReference>
<protein>
    <recommendedName>
        <fullName evidence="4">Auto-transporter adhesin head GIN domain-containing protein</fullName>
    </recommendedName>
</protein>
<sequence>MKNSNKWVLAAVLLLLGSLTAFNMGLRAEYRTGHYKDPLHNFGALNFKNFTSVSVPAATAVPVKIVRGPFGVRLNKEVSALVQVAQRGGQLVVTATFAGQRPYWGPREVLIISCPRLDSLTTDAVYALDGKPQTDKNGTLGHVAVEGFAQDSLVLRQHRMSRVALAGNTLRYLRAEVGSGPGGAALNLNGSNRIAAADFDVRRHGELGISNVVIPNLRYHFADSAQATLGGTALGQLVR</sequence>
<keyword evidence="3" id="KW-1185">Reference proteome</keyword>
<evidence type="ECO:0008006" key="4">
    <source>
        <dbReference type="Google" id="ProtNLM"/>
    </source>
</evidence>
<comment type="caution">
    <text evidence="2">The sequence shown here is derived from an EMBL/GenBank/DDBJ whole genome shotgun (WGS) entry which is preliminary data.</text>
</comment>
<dbReference type="AlphaFoldDB" id="A0A502GZU4"/>
<reference evidence="2 3" key="1">
    <citation type="journal article" date="2019" name="Environ. Microbiol.">
        <title>Species interactions and distinct microbial communities in high Arctic permafrost affected cryosols are associated with the CH4 and CO2 gas fluxes.</title>
        <authorList>
            <person name="Altshuler I."/>
            <person name="Hamel J."/>
            <person name="Turney S."/>
            <person name="Magnuson E."/>
            <person name="Levesque R."/>
            <person name="Greer C."/>
            <person name="Whyte L.G."/>
        </authorList>
    </citation>
    <scope>NUCLEOTIDE SEQUENCE [LARGE SCALE GENOMIC DNA]</scope>
    <source>
        <strain evidence="2 3">S9.2P</strain>
    </source>
</reference>
<feature type="signal peptide" evidence="1">
    <location>
        <begin position="1"/>
        <end position="23"/>
    </location>
</feature>